<feature type="domain" description="LD-carboxypeptidase N-terminal" evidence="6">
    <location>
        <begin position="18"/>
        <end position="135"/>
    </location>
</feature>
<evidence type="ECO:0000313" key="9">
    <source>
        <dbReference type="Proteomes" id="UP001499851"/>
    </source>
</evidence>
<comment type="similarity">
    <text evidence="1">Belongs to the peptidase S66 family.</text>
</comment>
<evidence type="ECO:0000256" key="2">
    <source>
        <dbReference type="ARBA" id="ARBA00022645"/>
    </source>
</evidence>
<dbReference type="InterPro" id="IPR027461">
    <property type="entry name" value="Carboxypeptidase_A_C_sf"/>
</dbReference>
<proteinExistence type="inferred from homology"/>
<evidence type="ECO:0000256" key="1">
    <source>
        <dbReference type="ARBA" id="ARBA00010233"/>
    </source>
</evidence>
<dbReference type="Proteomes" id="UP001499851">
    <property type="component" value="Unassembled WGS sequence"/>
</dbReference>
<evidence type="ECO:0000313" key="8">
    <source>
        <dbReference type="EMBL" id="GAA1679565.1"/>
    </source>
</evidence>
<dbReference type="Gene3D" id="3.40.50.10740">
    <property type="entry name" value="Class I glutamine amidotransferase-like"/>
    <property type="match status" value="1"/>
</dbReference>
<evidence type="ECO:0000256" key="4">
    <source>
        <dbReference type="ARBA" id="ARBA00022801"/>
    </source>
</evidence>
<dbReference type="InterPro" id="IPR040449">
    <property type="entry name" value="Peptidase_S66_N"/>
</dbReference>
<keyword evidence="5" id="KW-0720">Serine protease</keyword>
<dbReference type="SUPFAM" id="SSF52317">
    <property type="entry name" value="Class I glutamine amidotransferase-like"/>
    <property type="match status" value="1"/>
</dbReference>
<reference evidence="9" key="1">
    <citation type="journal article" date="2019" name="Int. J. Syst. Evol. Microbiol.">
        <title>The Global Catalogue of Microorganisms (GCM) 10K type strain sequencing project: providing services to taxonomists for standard genome sequencing and annotation.</title>
        <authorList>
            <consortium name="The Broad Institute Genomics Platform"/>
            <consortium name="The Broad Institute Genome Sequencing Center for Infectious Disease"/>
            <person name="Wu L."/>
            <person name="Ma J."/>
        </authorList>
    </citation>
    <scope>NUCLEOTIDE SEQUENCE [LARGE SCALE GENOMIC DNA]</scope>
    <source>
        <strain evidence="9">JCM 16001</strain>
    </source>
</reference>
<dbReference type="PANTHER" id="PTHR30237:SF2">
    <property type="entry name" value="MUREIN TETRAPEPTIDE CARBOXYPEPTIDASE"/>
    <property type="match status" value="1"/>
</dbReference>
<organism evidence="8 9">
    <name type="scientific">Glycomyces endophyticus</name>
    <dbReference type="NCBI Taxonomy" id="480996"/>
    <lineage>
        <taxon>Bacteria</taxon>
        <taxon>Bacillati</taxon>
        <taxon>Actinomycetota</taxon>
        <taxon>Actinomycetes</taxon>
        <taxon>Glycomycetales</taxon>
        <taxon>Glycomycetaceae</taxon>
        <taxon>Glycomyces</taxon>
    </lineage>
</organism>
<gene>
    <name evidence="8" type="ORF">GCM10009830_28290</name>
</gene>
<name>A0ABP4SYZ3_9ACTN</name>
<dbReference type="InterPro" id="IPR003507">
    <property type="entry name" value="S66_fam"/>
</dbReference>
<dbReference type="PANTHER" id="PTHR30237">
    <property type="entry name" value="MURAMOYLTETRAPEPTIDE CARBOXYPEPTIDASE"/>
    <property type="match status" value="1"/>
</dbReference>
<keyword evidence="4" id="KW-0378">Hydrolase</keyword>
<protein>
    <submittedName>
        <fullName evidence="8">LD-carboxypeptidase</fullName>
    </submittedName>
</protein>
<evidence type="ECO:0000259" key="7">
    <source>
        <dbReference type="Pfam" id="PF17676"/>
    </source>
</evidence>
<keyword evidence="3" id="KW-0645">Protease</keyword>
<evidence type="ECO:0000256" key="5">
    <source>
        <dbReference type="ARBA" id="ARBA00022825"/>
    </source>
</evidence>
<dbReference type="PIRSF" id="PIRSF028757">
    <property type="entry name" value="LD-carboxypeptidase"/>
    <property type="match status" value="1"/>
</dbReference>
<dbReference type="InterPro" id="IPR027478">
    <property type="entry name" value="LdcA_N"/>
</dbReference>
<dbReference type="Pfam" id="PF17676">
    <property type="entry name" value="Peptidase_S66C"/>
    <property type="match status" value="1"/>
</dbReference>
<dbReference type="Pfam" id="PF02016">
    <property type="entry name" value="Peptidase_S66"/>
    <property type="match status" value="1"/>
</dbReference>
<evidence type="ECO:0000256" key="3">
    <source>
        <dbReference type="ARBA" id="ARBA00022670"/>
    </source>
</evidence>
<comment type="caution">
    <text evidence="8">The sequence shown here is derived from an EMBL/GenBank/DDBJ whole genome shotgun (WGS) entry which is preliminary data.</text>
</comment>
<accession>A0ABP4SYZ3</accession>
<evidence type="ECO:0000259" key="6">
    <source>
        <dbReference type="Pfam" id="PF02016"/>
    </source>
</evidence>
<keyword evidence="2" id="KW-0121">Carboxypeptidase</keyword>
<dbReference type="RefSeq" id="WP_344487439.1">
    <property type="nucleotide sequence ID" value="NZ_BAAAQF010000010.1"/>
</dbReference>
<keyword evidence="9" id="KW-1185">Reference proteome</keyword>
<dbReference type="InterPro" id="IPR029062">
    <property type="entry name" value="Class_I_gatase-like"/>
</dbReference>
<dbReference type="InterPro" id="IPR040921">
    <property type="entry name" value="Peptidase_S66C"/>
</dbReference>
<dbReference type="EMBL" id="BAAAQF010000010">
    <property type="protein sequence ID" value="GAA1679565.1"/>
    <property type="molecule type" value="Genomic_DNA"/>
</dbReference>
<dbReference type="Gene3D" id="3.50.30.60">
    <property type="entry name" value="LD-carboxypeptidase A C-terminal domain-like"/>
    <property type="match status" value="1"/>
</dbReference>
<feature type="domain" description="LD-carboxypeptidase C-terminal" evidence="7">
    <location>
        <begin position="180"/>
        <end position="292"/>
    </location>
</feature>
<sequence length="307" mass="31783">MTLAPLRRPRRLVPGDRVAVVSPAGPTPPANLEAGLGVLRSWGLEPVLAPHAAAQGAYLAGSDAERAADFEAAWADPSFAAVICARGGYGAQRMLDRVDWVRLRGAEPKAFVGFSDITAAHEAIALNLGTATIHGPMPGWSAFVTDEAMREHLRLTLFAPERVQTLAPPGAKAIVGGTAEGVTVGGTLTLLASGIGTAEHREGIAGGLLLLEDVGEAPYRLDRALTQLLRAGWFDGVAGVVLGSWTDCGPEAEVRALFEDLLGGLGVPVAWDFGFGHCVPSLTIPLGLKATLDADAGTLHFGVPALA</sequence>
<dbReference type="CDD" id="cd07025">
    <property type="entry name" value="Peptidase_S66"/>
    <property type="match status" value="1"/>
</dbReference>
<dbReference type="SUPFAM" id="SSF141986">
    <property type="entry name" value="LD-carboxypeptidase A C-terminal domain-like"/>
    <property type="match status" value="1"/>
</dbReference>